<keyword evidence="5" id="KW-0411">Iron-sulfur</keyword>
<dbReference type="InterPro" id="IPR051452">
    <property type="entry name" value="Diverse_Oxidoreductases"/>
</dbReference>
<dbReference type="PANTHER" id="PTHR44379:SF5">
    <property type="entry name" value="OXIDOREDUCTASE WITH IRON-SULFUR SUBUNIT"/>
    <property type="match status" value="1"/>
</dbReference>
<dbReference type="Pfam" id="PF01799">
    <property type="entry name" value="Fer2_2"/>
    <property type="match status" value="1"/>
</dbReference>
<evidence type="ECO:0000256" key="4">
    <source>
        <dbReference type="ARBA" id="ARBA00023004"/>
    </source>
</evidence>
<dbReference type="InterPro" id="IPR012675">
    <property type="entry name" value="Beta-grasp_dom_sf"/>
</dbReference>
<proteinExistence type="predicted"/>
<dbReference type="InterPro" id="IPR001041">
    <property type="entry name" value="2Fe-2S_ferredoxin-type"/>
</dbReference>
<dbReference type="Gene3D" id="1.10.150.120">
    <property type="entry name" value="[2Fe-2S]-binding domain"/>
    <property type="match status" value="1"/>
</dbReference>
<dbReference type="PANTHER" id="PTHR44379">
    <property type="entry name" value="OXIDOREDUCTASE WITH IRON-SULFUR SUBUNIT"/>
    <property type="match status" value="1"/>
</dbReference>
<keyword evidence="1" id="KW-0001">2Fe-2S</keyword>
<gene>
    <name evidence="7" type="ORF">GCM10009613_20270</name>
</gene>
<dbReference type="InterPro" id="IPR036010">
    <property type="entry name" value="2Fe-2S_ferredoxin-like_sf"/>
</dbReference>
<keyword evidence="2" id="KW-0479">Metal-binding</keyword>
<keyword evidence="3" id="KW-0560">Oxidoreductase</keyword>
<accession>A0ABP4IBA8</accession>
<dbReference type="InterPro" id="IPR036884">
    <property type="entry name" value="2Fe-2S-bd_dom_sf"/>
</dbReference>
<evidence type="ECO:0000259" key="6">
    <source>
        <dbReference type="PROSITE" id="PS51085"/>
    </source>
</evidence>
<evidence type="ECO:0000256" key="3">
    <source>
        <dbReference type="ARBA" id="ARBA00023002"/>
    </source>
</evidence>
<name>A0ABP4IBA8_9PSEU</name>
<sequence length="171" mass="18021">MNHEISIVVNGEHRTTLVDSRRLLVHHLREDLELTGTHVGCDSSTCGACTVLVDDRPTKSCTVLAASVDGSRVLTVEGLADPGGHSPVQRGFRARHGLQCGFCTSGMLVAATALLADQPDPDDRAIREGLEGNICRCTGYQTIVESVRWAAEHGGAGNAATAHIAAAREPS</sequence>
<dbReference type="Pfam" id="PF00111">
    <property type="entry name" value="Fer2"/>
    <property type="match status" value="1"/>
</dbReference>
<dbReference type="Proteomes" id="UP001501414">
    <property type="component" value="Unassembled WGS sequence"/>
</dbReference>
<evidence type="ECO:0000256" key="2">
    <source>
        <dbReference type="ARBA" id="ARBA00022723"/>
    </source>
</evidence>
<organism evidence="7 8">
    <name type="scientific">Pseudonocardia kongjuensis</name>
    <dbReference type="NCBI Taxonomy" id="102227"/>
    <lineage>
        <taxon>Bacteria</taxon>
        <taxon>Bacillati</taxon>
        <taxon>Actinomycetota</taxon>
        <taxon>Actinomycetes</taxon>
        <taxon>Pseudonocardiales</taxon>
        <taxon>Pseudonocardiaceae</taxon>
        <taxon>Pseudonocardia</taxon>
    </lineage>
</organism>
<dbReference type="SUPFAM" id="SSF47741">
    <property type="entry name" value="CO dehydrogenase ISP C-domain like"/>
    <property type="match status" value="1"/>
</dbReference>
<reference evidence="8" key="1">
    <citation type="journal article" date="2019" name="Int. J. Syst. Evol. Microbiol.">
        <title>The Global Catalogue of Microorganisms (GCM) 10K type strain sequencing project: providing services to taxonomists for standard genome sequencing and annotation.</title>
        <authorList>
            <consortium name="The Broad Institute Genomics Platform"/>
            <consortium name="The Broad Institute Genome Sequencing Center for Infectious Disease"/>
            <person name="Wu L."/>
            <person name="Ma J."/>
        </authorList>
    </citation>
    <scope>NUCLEOTIDE SEQUENCE [LARGE SCALE GENOMIC DNA]</scope>
    <source>
        <strain evidence="8">JCM 11896</strain>
    </source>
</reference>
<dbReference type="PROSITE" id="PS51085">
    <property type="entry name" value="2FE2S_FER_2"/>
    <property type="match status" value="1"/>
</dbReference>
<comment type="caution">
    <text evidence="7">The sequence shown here is derived from an EMBL/GenBank/DDBJ whole genome shotgun (WGS) entry which is preliminary data.</text>
</comment>
<evidence type="ECO:0000256" key="5">
    <source>
        <dbReference type="ARBA" id="ARBA00023014"/>
    </source>
</evidence>
<dbReference type="Gene3D" id="3.10.20.30">
    <property type="match status" value="1"/>
</dbReference>
<dbReference type="RefSeq" id="WP_344020777.1">
    <property type="nucleotide sequence ID" value="NZ_BAAAJK010000006.1"/>
</dbReference>
<evidence type="ECO:0000313" key="8">
    <source>
        <dbReference type="Proteomes" id="UP001501414"/>
    </source>
</evidence>
<evidence type="ECO:0000256" key="1">
    <source>
        <dbReference type="ARBA" id="ARBA00022714"/>
    </source>
</evidence>
<keyword evidence="4" id="KW-0408">Iron</keyword>
<protein>
    <submittedName>
        <fullName evidence="7">(2Fe-2S)-binding protein</fullName>
    </submittedName>
</protein>
<evidence type="ECO:0000313" key="7">
    <source>
        <dbReference type="EMBL" id="GAA1386391.1"/>
    </source>
</evidence>
<feature type="domain" description="2Fe-2S ferredoxin-type" evidence="6">
    <location>
        <begin position="3"/>
        <end position="79"/>
    </location>
</feature>
<dbReference type="InterPro" id="IPR002888">
    <property type="entry name" value="2Fe-2S-bd"/>
</dbReference>
<keyword evidence="8" id="KW-1185">Reference proteome</keyword>
<dbReference type="EMBL" id="BAAAJK010000006">
    <property type="protein sequence ID" value="GAA1386391.1"/>
    <property type="molecule type" value="Genomic_DNA"/>
</dbReference>
<dbReference type="SUPFAM" id="SSF54292">
    <property type="entry name" value="2Fe-2S ferredoxin-like"/>
    <property type="match status" value="1"/>
</dbReference>